<feature type="compositionally biased region" description="Polar residues" evidence="1">
    <location>
        <begin position="39"/>
        <end position="48"/>
    </location>
</feature>
<name>A0A2T3ZJK5_TRIA4</name>
<evidence type="ECO:0000256" key="1">
    <source>
        <dbReference type="SAM" id="MobiDB-lite"/>
    </source>
</evidence>
<dbReference type="AlphaFoldDB" id="A0A2T3ZJK5"/>
<keyword evidence="3" id="KW-1185">Reference proteome</keyword>
<evidence type="ECO:0000313" key="2">
    <source>
        <dbReference type="EMBL" id="PTB44994.1"/>
    </source>
</evidence>
<sequence>MSVSNEGAEAGWESKINKDASWEEADKGNQGRRRRKNQFGRSKQQPPVKSQRAEEIKGRRHEAEKKVVVMDETKSQGWEEELRNQSVVQLRVPLPALASIVATVALTRARSALAPLLHSHTTSPQVAGTRDNGSGAIQRRVPAKAYLQLVKLALSGRNGPVAGYSLVFFFWPLASRMVLLATSTETCESHPS</sequence>
<gene>
    <name evidence="2" type="ORF">M441DRAFT_450912</name>
</gene>
<organism evidence="2 3">
    <name type="scientific">Trichoderma asperellum (strain ATCC 204424 / CBS 433.97 / NBRC 101777)</name>
    <dbReference type="NCBI Taxonomy" id="1042311"/>
    <lineage>
        <taxon>Eukaryota</taxon>
        <taxon>Fungi</taxon>
        <taxon>Dikarya</taxon>
        <taxon>Ascomycota</taxon>
        <taxon>Pezizomycotina</taxon>
        <taxon>Sordariomycetes</taxon>
        <taxon>Hypocreomycetidae</taxon>
        <taxon>Hypocreales</taxon>
        <taxon>Hypocreaceae</taxon>
        <taxon>Trichoderma</taxon>
    </lineage>
</organism>
<reference evidence="2 3" key="1">
    <citation type="submission" date="2016-07" db="EMBL/GenBank/DDBJ databases">
        <title>Multiple horizontal gene transfer events from other fungi enriched the ability of initially mycotrophic Trichoderma (Ascomycota) to feed on dead plant biomass.</title>
        <authorList>
            <consortium name="DOE Joint Genome Institute"/>
            <person name="Aerts A."/>
            <person name="Atanasova L."/>
            <person name="Chenthamara K."/>
            <person name="Zhang J."/>
            <person name="Grujic M."/>
            <person name="Henrissat B."/>
            <person name="Kuo A."/>
            <person name="Salamov A."/>
            <person name="Lipzen A."/>
            <person name="Labutti K."/>
            <person name="Barry K."/>
            <person name="Miao Y."/>
            <person name="Rahimi M.J."/>
            <person name="Shen Q."/>
            <person name="Grigoriev I.V."/>
            <person name="Kubicek C.P."/>
            <person name="Druzhinina I.S."/>
        </authorList>
    </citation>
    <scope>NUCLEOTIDE SEQUENCE [LARGE SCALE GENOMIC DNA]</scope>
    <source>
        <strain evidence="2 3">CBS 433.97</strain>
    </source>
</reference>
<dbReference type="EMBL" id="KZ679257">
    <property type="protein sequence ID" value="PTB44994.1"/>
    <property type="molecule type" value="Genomic_DNA"/>
</dbReference>
<proteinExistence type="predicted"/>
<dbReference type="Proteomes" id="UP000240493">
    <property type="component" value="Unassembled WGS sequence"/>
</dbReference>
<feature type="region of interest" description="Disordered" evidence="1">
    <location>
        <begin position="1"/>
        <end position="61"/>
    </location>
</feature>
<protein>
    <submittedName>
        <fullName evidence="2">Uncharacterized protein</fullName>
    </submittedName>
</protein>
<feature type="compositionally biased region" description="Basic and acidic residues" evidence="1">
    <location>
        <begin position="15"/>
        <end position="29"/>
    </location>
</feature>
<feature type="compositionally biased region" description="Basic and acidic residues" evidence="1">
    <location>
        <begin position="51"/>
        <end position="61"/>
    </location>
</feature>
<evidence type="ECO:0000313" key="3">
    <source>
        <dbReference type="Proteomes" id="UP000240493"/>
    </source>
</evidence>
<accession>A0A2T3ZJK5</accession>